<proteinExistence type="predicted"/>
<accession>A0AAX3BBN9</accession>
<dbReference type="Proteomes" id="UP001056539">
    <property type="component" value="Chromosome"/>
</dbReference>
<gene>
    <name evidence="1" type="ORF">KDW03_09625</name>
</gene>
<organism evidence="1 2">
    <name type="scientific">Thermospira aquatica</name>
    <dbReference type="NCBI Taxonomy" id="2828656"/>
    <lineage>
        <taxon>Bacteria</taxon>
        <taxon>Pseudomonadati</taxon>
        <taxon>Spirochaetota</taxon>
        <taxon>Spirochaetia</taxon>
        <taxon>Brevinematales</taxon>
        <taxon>Thermospiraceae</taxon>
        <taxon>Thermospira</taxon>
    </lineage>
</organism>
<name>A0AAX3BBN9_9SPIR</name>
<evidence type="ECO:0000313" key="2">
    <source>
        <dbReference type="Proteomes" id="UP001056539"/>
    </source>
</evidence>
<dbReference type="RefSeq" id="WP_271434869.1">
    <property type="nucleotide sequence ID" value="NZ_CP073355.1"/>
</dbReference>
<sequence>MTRHNFLDTMQFLEELEKYLQQDNNFFQQFDWWFFSKIDETLDEVYIPYYQPKTNRIEKFKPDFIFWFKKEKDYAILFVDPKGTEHADGYRKIEGFVKIFEEEKEKNGESQPKTFSHNTLSVQVKLLLKTTDRANVLQEYQNYWFKDIRELENLMKIPS</sequence>
<protein>
    <submittedName>
        <fullName evidence="1">Uncharacterized protein</fullName>
    </submittedName>
</protein>
<dbReference type="EMBL" id="CP073355">
    <property type="protein sequence ID" value="URA09733.1"/>
    <property type="molecule type" value="Genomic_DNA"/>
</dbReference>
<reference evidence="1" key="1">
    <citation type="submission" date="2021-04" db="EMBL/GenBank/DDBJ databases">
        <authorList>
            <person name="Postec A."/>
        </authorList>
    </citation>
    <scope>NUCLEOTIDE SEQUENCE</scope>
    <source>
        <strain evidence="1">F1F22</strain>
    </source>
</reference>
<dbReference type="AlphaFoldDB" id="A0AAX3BBN9"/>
<dbReference type="KEGG" id="taqu:KDW03_09625"/>
<reference evidence="1" key="2">
    <citation type="submission" date="2022-06" db="EMBL/GenBank/DDBJ databases">
        <title>Thermospira aquatica gen. nov., sp. nov.</title>
        <authorList>
            <person name="Ben Ali Gam Z."/>
            <person name="Labat M."/>
        </authorList>
    </citation>
    <scope>NUCLEOTIDE SEQUENCE</scope>
    <source>
        <strain evidence="1">F1F22</strain>
    </source>
</reference>
<evidence type="ECO:0000313" key="1">
    <source>
        <dbReference type="EMBL" id="URA09733.1"/>
    </source>
</evidence>
<keyword evidence="2" id="KW-1185">Reference proteome</keyword>